<gene>
    <name evidence="14" type="ORF">OESDEN_12878</name>
</gene>
<dbReference type="GO" id="GO:0042555">
    <property type="term" value="C:MCM complex"/>
    <property type="evidence" value="ECO:0007669"/>
    <property type="project" value="InterPro"/>
</dbReference>
<dbReference type="SUPFAM" id="SSF50249">
    <property type="entry name" value="Nucleic acid-binding proteins"/>
    <property type="match status" value="2"/>
</dbReference>
<dbReference type="InterPro" id="IPR027417">
    <property type="entry name" value="P-loop_NTPase"/>
</dbReference>
<dbReference type="CDD" id="cd17755">
    <property type="entry name" value="MCM4"/>
    <property type="match status" value="1"/>
</dbReference>
<dbReference type="Gene3D" id="3.30.1640.10">
    <property type="entry name" value="mini-chromosome maintenance (MCM) complex, chain A, domain 1"/>
    <property type="match status" value="1"/>
</dbReference>
<protein>
    <recommendedName>
        <fullName evidence="3">DNA helicase</fullName>
        <ecNumber evidence="3">3.6.4.12</ecNumber>
    </recommendedName>
</protein>
<dbReference type="InterPro" id="IPR003593">
    <property type="entry name" value="AAA+_ATPase"/>
</dbReference>
<dbReference type="Pfam" id="PF00493">
    <property type="entry name" value="MCM"/>
    <property type="match status" value="1"/>
</dbReference>
<evidence type="ECO:0000259" key="13">
    <source>
        <dbReference type="PROSITE" id="PS50051"/>
    </source>
</evidence>
<evidence type="ECO:0000256" key="6">
    <source>
        <dbReference type="ARBA" id="ARBA00022801"/>
    </source>
</evidence>
<dbReference type="EC" id="3.6.4.12" evidence="3"/>
<evidence type="ECO:0000256" key="12">
    <source>
        <dbReference type="SAM" id="MobiDB-lite"/>
    </source>
</evidence>
<feature type="region of interest" description="Disordered" evidence="12">
    <location>
        <begin position="29"/>
        <end position="51"/>
    </location>
</feature>
<dbReference type="GO" id="GO:0005634">
    <property type="term" value="C:nucleus"/>
    <property type="evidence" value="ECO:0007669"/>
    <property type="project" value="UniProtKB-SubCell"/>
</dbReference>
<dbReference type="PROSITE" id="PS50051">
    <property type="entry name" value="MCM_2"/>
    <property type="match status" value="1"/>
</dbReference>
<evidence type="ECO:0000256" key="9">
    <source>
        <dbReference type="ARBA" id="ARBA00023125"/>
    </source>
</evidence>
<keyword evidence="15" id="KW-1185">Reference proteome</keyword>
<dbReference type="GO" id="GO:0005524">
    <property type="term" value="F:ATP binding"/>
    <property type="evidence" value="ECO:0007669"/>
    <property type="project" value="UniProtKB-KW"/>
</dbReference>
<dbReference type="GO" id="GO:0016787">
    <property type="term" value="F:hydrolase activity"/>
    <property type="evidence" value="ECO:0007669"/>
    <property type="project" value="UniProtKB-KW"/>
</dbReference>
<evidence type="ECO:0000313" key="15">
    <source>
        <dbReference type="Proteomes" id="UP000053660"/>
    </source>
</evidence>
<evidence type="ECO:0000256" key="7">
    <source>
        <dbReference type="ARBA" id="ARBA00022806"/>
    </source>
</evidence>
<dbReference type="PRINTS" id="PR01660">
    <property type="entry name" value="MCMPROTEIN4"/>
</dbReference>
<dbReference type="AlphaFoldDB" id="A0A0B1SVW7"/>
<sequence>MMYKLLTQCPLLTTSSLRYGSELGLSSQGSTALSSRRGHARADLGTAPSHHRTVRIEGLEDDLAEDSSQPRMYIWGTRICVVDVQRAFRGFITEFKVSSLDEDENMLMLPSTRQAVDTTIPYYMERLYEIDQTDCPFLNLNLAHVKAYSEPLYRKIVAYPADVIPYLDMTVNEIYQEKYNRALATPIELRPFNADKTRNMRSLNPCDIDQLITITGMVTRTSSLIPEMRMGFFQCSVCKFSVESEVDRGRIEEPTVCTNCSNSMCFQLIHNRSIFLDKQIIKLQESPDDMPSGQTPHTVTVFAHGHLVESVQPGDRVTLTGIFRVQATKVNPRQRNLMAVYRTNVDALHFRKTDSSRLHQDNGAFRGFITEFKVSSLDEDENMLMLPSTDVIPYLDMTVNEIYQEKYNRALATPIELRPFNADKTRNMRSLNPCDIDQLITITGMVTRTSSLIPEMRMGFFQCSVCKFSVESEVDRGRIEEPTVCTNCSNTMCFQLIHNRSIFLDKQIIKLQESPDDMPSGQTPHTVTVFAHGHLVESVQPGDRVTLTGIFRVQATKVNPRQRNLMAVYRTNVDALHFRKTDSSRLHQDNGETLTDERIEQIRNLSKRADIMDALSHAIAPSIYEHNDVKKGILCLLFGGTPKDDENTHKTKLRSEINILLCGDPGTSKSQLLQYVYRLLPRSQYTSGKGSSAVGLTASISRDADTRQLVLQTGALVLSDNGVCCIDEFDKMNESARSVLHEVMEQQTLSIAKAGIICQLNARASILAAANPVDSKWNRDKTIVDNIQLPHTLLSRFDLIFLLVDPQDEAYDRRLANHLVSLYYKDKSETQAEQLDMALLRDYIAYAKANVHPQLTDESSQFIIDKSGAQHGQISAYPRQLESLIRLSEAHAKIRLADTVTINDVESAYKRLANHLVSLYYKDKSETQAEQLDMALLRDYIAYAKANVHPQLTDESSQFIIDKYLFMRKAGAQHGQISAYPRQLESLIRLSEAHAKIRLADTVTINDVESAYNLYREALKQSAVDPVTGKVDVNILAAGMSATSRKMVQQVADAIAGHLDSTKGVNISAKNLFMALRQTDKTLNRDIFDEALNELAKKEVIADDSVILELNDALPRRDESFHPVNSRAKCESVGKRLAALQKERFDLIERCLAENERRAKTVPEGTLEARIMRNTIRQIRGEFGVEEIIGARSTKAVNERCGKIF</sequence>
<keyword evidence="7" id="KW-0347">Helicase</keyword>
<dbReference type="Pfam" id="PF14551">
    <property type="entry name" value="MCM_N"/>
    <property type="match status" value="1"/>
</dbReference>
<proteinExistence type="inferred from homology"/>
<dbReference type="GO" id="GO:1902975">
    <property type="term" value="P:mitotic DNA replication initiation"/>
    <property type="evidence" value="ECO:0007669"/>
    <property type="project" value="TreeGrafter"/>
</dbReference>
<evidence type="ECO:0000313" key="14">
    <source>
        <dbReference type="EMBL" id="KHJ87350.1"/>
    </source>
</evidence>
<dbReference type="InterPro" id="IPR001208">
    <property type="entry name" value="MCM_dom"/>
</dbReference>
<comment type="subcellular location">
    <subcellularLocation>
        <location evidence="1">Nucleus</location>
    </subcellularLocation>
</comment>
<name>A0A0B1SVW7_OESDE</name>
<evidence type="ECO:0000256" key="11">
    <source>
        <dbReference type="RuleBase" id="RU004070"/>
    </source>
</evidence>
<dbReference type="FunFam" id="2.20.28.10:FF:000003">
    <property type="entry name" value="DNA helicase"/>
    <property type="match status" value="2"/>
</dbReference>
<reference evidence="14 15" key="1">
    <citation type="submission" date="2014-03" db="EMBL/GenBank/DDBJ databases">
        <title>Draft genome of the hookworm Oesophagostomum dentatum.</title>
        <authorList>
            <person name="Mitreva M."/>
        </authorList>
    </citation>
    <scope>NUCLEOTIDE SEQUENCE [LARGE SCALE GENOMIC DNA]</scope>
    <source>
        <strain evidence="14 15">OD-Hann</strain>
    </source>
</reference>
<keyword evidence="4" id="KW-0235">DNA replication</keyword>
<keyword evidence="6" id="KW-0378">Hydrolase</keyword>
<dbReference type="SUPFAM" id="SSF52540">
    <property type="entry name" value="P-loop containing nucleoside triphosphate hydrolases"/>
    <property type="match status" value="2"/>
</dbReference>
<dbReference type="Gene3D" id="3.40.50.300">
    <property type="entry name" value="P-loop containing nucleotide triphosphate hydrolases"/>
    <property type="match status" value="2"/>
</dbReference>
<comment type="similarity">
    <text evidence="2 11">Belongs to the MCM family.</text>
</comment>
<feature type="domain" description="MCM C-terminal AAA(+) ATPase" evidence="13">
    <location>
        <begin position="611"/>
        <end position="819"/>
    </location>
</feature>
<evidence type="ECO:0000256" key="1">
    <source>
        <dbReference type="ARBA" id="ARBA00004123"/>
    </source>
</evidence>
<dbReference type="PRINTS" id="PR01657">
    <property type="entry name" value="MCMFAMILY"/>
</dbReference>
<dbReference type="SMART" id="SM00350">
    <property type="entry name" value="MCM"/>
    <property type="match status" value="1"/>
</dbReference>
<dbReference type="GO" id="GO:0000727">
    <property type="term" value="P:double-strand break repair via break-induced replication"/>
    <property type="evidence" value="ECO:0007669"/>
    <property type="project" value="TreeGrafter"/>
</dbReference>
<dbReference type="InterPro" id="IPR033762">
    <property type="entry name" value="MCM_OB"/>
</dbReference>
<evidence type="ECO:0000256" key="8">
    <source>
        <dbReference type="ARBA" id="ARBA00022840"/>
    </source>
</evidence>
<dbReference type="PANTHER" id="PTHR11630:SF66">
    <property type="entry name" value="DNA REPLICATION LICENSING FACTOR MCM4"/>
    <property type="match status" value="1"/>
</dbReference>
<evidence type="ECO:0000256" key="2">
    <source>
        <dbReference type="ARBA" id="ARBA00008010"/>
    </source>
</evidence>
<keyword evidence="5 11" id="KW-0547">Nucleotide-binding</keyword>
<dbReference type="Gene3D" id="2.20.28.10">
    <property type="match status" value="2"/>
</dbReference>
<evidence type="ECO:0000256" key="3">
    <source>
        <dbReference type="ARBA" id="ARBA00012551"/>
    </source>
</evidence>
<dbReference type="InterPro" id="IPR041562">
    <property type="entry name" value="MCM_lid"/>
</dbReference>
<dbReference type="InterPro" id="IPR027925">
    <property type="entry name" value="MCM_N"/>
</dbReference>
<dbReference type="InterPro" id="IPR008047">
    <property type="entry name" value="MCM_4"/>
</dbReference>
<dbReference type="OrthoDB" id="10251574at2759"/>
<dbReference type="EMBL" id="KN557942">
    <property type="protein sequence ID" value="KHJ87350.1"/>
    <property type="molecule type" value="Genomic_DNA"/>
</dbReference>
<dbReference type="PROSITE" id="PS00847">
    <property type="entry name" value="MCM_1"/>
    <property type="match status" value="1"/>
</dbReference>
<evidence type="ECO:0000256" key="5">
    <source>
        <dbReference type="ARBA" id="ARBA00022741"/>
    </source>
</evidence>
<dbReference type="Proteomes" id="UP000053660">
    <property type="component" value="Unassembled WGS sequence"/>
</dbReference>
<organism evidence="14 15">
    <name type="scientific">Oesophagostomum dentatum</name>
    <name type="common">Nodular worm</name>
    <dbReference type="NCBI Taxonomy" id="61180"/>
    <lineage>
        <taxon>Eukaryota</taxon>
        <taxon>Metazoa</taxon>
        <taxon>Ecdysozoa</taxon>
        <taxon>Nematoda</taxon>
        <taxon>Chromadorea</taxon>
        <taxon>Rhabditida</taxon>
        <taxon>Rhabditina</taxon>
        <taxon>Rhabditomorpha</taxon>
        <taxon>Strongyloidea</taxon>
        <taxon>Strongylidae</taxon>
        <taxon>Oesophagostomum</taxon>
    </lineage>
</organism>
<dbReference type="Gene3D" id="2.40.50.140">
    <property type="entry name" value="Nucleic acid-binding proteins"/>
    <property type="match status" value="2"/>
</dbReference>
<dbReference type="InterPro" id="IPR018525">
    <property type="entry name" value="MCM_CS"/>
</dbReference>
<evidence type="ECO:0000256" key="4">
    <source>
        <dbReference type="ARBA" id="ARBA00022705"/>
    </source>
</evidence>
<accession>A0A0B1SVW7</accession>
<dbReference type="Pfam" id="PF17855">
    <property type="entry name" value="MCM_lid"/>
    <property type="match status" value="2"/>
</dbReference>
<dbReference type="SMART" id="SM00382">
    <property type="entry name" value="AAA"/>
    <property type="match status" value="1"/>
</dbReference>
<dbReference type="PANTHER" id="PTHR11630">
    <property type="entry name" value="DNA REPLICATION LICENSING FACTOR MCM FAMILY MEMBER"/>
    <property type="match status" value="1"/>
</dbReference>
<dbReference type="GO" id="GO:0003697">
    <property type="term" value="F:single-stranded DNA binding"/>
    <property type="evidence" value="ECO:0007669"/>
    <property type="project" value="TreeGrafter"/>
</dbReference>
<dbReference type="Pfam" id="PF17207">
    <property type="entry name" value="MCM_OB"/>
    <property type="match status" value="2"/>
</dbReference>
<dbReference type="InterPro" id="IPR031327">
    <property type="entry name" value="MCM"/>
</dbReference>
<keyword evidence="9 11" id="KW-0238">DNA-binding</keyword>
<dbReference type="GO" id="GO:0006271">
    <property type="term" value="P:DNA strand elongation involved in DNA replication"/>
    <property type="evidence" value="ECO:0007669"/>
    <property type="project" value="TreeGrafter"/>
</dbReference>
<evidence type="ECO:0000256" key="10">
    <source>
        <dbReference type="ARBA" id="ARBA00023242"/>
    </source>
</evidence>
<dbReference type="FunFam" id="3.40.50.300:FF:000217">
    <property type="entry name" value="DNA helicase"/>
    <property type="match status" value="1"/>
</dbReference>
<keyword evidence="10" id="KW-0539">Nucleus</keyword>
<dbReference type="InterPro" id="IPR012340">
    <property type="entry name" value="NA-bd_OB-fold"/>
</dbReference>
<dbReference type="GO" id="GO:0017116">
    <property type="term" value="F:single-stranded DNA helicase activity"/>
    <property type="evidence" value="ECO:0007669"/>
    <property type="project" value="TreeGrafter"/>
</dbReference>
<keyword evidence="8 11" id="KW-0067">ATP-binding</keyword>